<dbReference type="RefSeq" id="WP_123216607.1">
    <property type="nucleotide sequence ID" value="NZ_RJTM01000096.1"/>
</dbReference>
<reference evidence="2 3" key="1">
    <citation type="submission" date="2018-10" db="EMBL/GenBank/DDBJ databases">
        <title>Sinomicrobium pectinilyticum sp. nov., a pectinase-producing bacterium isolated from alkaline and saline soil, and emended description of the genus Sinomicrobium.</title>
        <authorList>
            <person name="Cheng B."/>
            <person name="Li C."/>
            <person name="Lai Q."/>
            <person name="Du M."/>
            <person name="Shao Z."/>
            <person name="Xu P."/>
            <person name="Yang C."/>
        </authorList>
    </citation>
    <scope>NUCLEOTIDE SEQUENCE [LARGE SCALE GENOMIC DNA]</scope>
    <source>
        <strain evidence="2 3">5DNS001</strain>
    </source>
</reference>
<dbReference type="OrthoDB" id="678197at2"/>
<dbReference type="EMBL" id="RJTM01000096">
    <property type="protein sequence ID" value="RNL84503.1"/>
    <property type="molecule type" value="Genomic_DNA"/>
</dbReference>
<dbReference type="Proteomes" id="UP000267469">
    <property type="component" value="Unassembled WGS sequence"/>
</dbReference>
<dbReference type="NCBIfam" id="NF033738">
    <property type="entry name" value="microvirid_RiPP"/>
    <property type="match status" value="1"/>
</dbReference>
<feature type="region of interest" description="Disordered" evidence="1">
    <location>
        <begin position="19"/>
        <end position="80"/>
    </location>
</feature>
<dbReference type="Pfam" id="PF12559">
    <property type="entry name" value="Inhibitor_I10"/>
    <property type="match status" value="1"/>
</dbReference>
<organism evidence="2 3">
    <name type="scientific">Sinomicrobium pectinilyticum</name>
    <dbReference type="NCBI Taxonomy" id="1084421"/>
    <lineage>
        <taxon>Bacteria</taxon>
        <taxon>Pseudomonadati</taxon>
        <taxon>Bacteroidota</taxon>
        <taxon>Flavobacteriia</taxon>
        <taxon>Flavobacteriales</taxon>
        <taxon>Flavobacteriaceae</taxon>
        <taxon>Sinomicrobium</taxon>
    </lineage>
</organism>
<keyword evidence="3" id="KW-1185">Reference proteome</keyword>
<evidence type="ECO:0000313" key="3">
    <source>
        <dbReference type="Proteomes" id="UP000267469"/>
    </source>
</evidence>
<accession>A0A3N0E9H5</accession>
<sequence>MKKENKGLKKPFFANFLEHQVSGEEQESVQGGTTLKFPSDQEEDGSGITSTITKPVLDQDGGGDVTQKFPSDDDEEGDIM</sequence>
<gene>
    <name evidence="2" type="ORF">ED312_13840</name>
</gene>
<evidence type="ECO:0000313" key="2">
    <source>
        <dbReference type="EMBL" id="RNL84503.1"/>
    </source>
</evidence>
<evidence type="ECO:0000256" key="1">
    <source>
        <dbReference type="SAM" id="MobiDB-lite"/>
    </source>
</evidence>
<comment type="caution">
    <text evidence="2">The sequence shown here is derived from an EMBL/GenBank/DDBJ whole genome shotgun (WGS) entry which is preliminary data.</text>
</comment>
<proteinExistence type="predicted"/>
<protein>
    <recommendedName>
        <fullName evidence="4">Serine endopeptidase</fullName>
    </recommendedName>
</protein>
<dbReference type="AlphaFoldDB" id="A0A3N0E9H5"/>
<evidence type="ECO:0008006" key="4">
    <source>
        <dbReference type="Google" id="ProtNLM"/>
    </source>
</evidence>
<name>A0A3N0E9H5_SINP1</name>
<dbReference type="InterPro" id="IPR022217">
    <property type="entry name" value="Prot_inh_I10_marinostatin"/>
</dbReference>